<evidence type="ECO:0000256" key="4">
    <source>
        <dbReference type="SAM" id="SignalP"/>
    </source>
</evidence>
<dbReference type="CDD" id="cd00104">
    <property type="entry name" value="KAZAL_FS"/>
    <property type="match status" value="1"/>
</dbReference>
<dbReference type="PROSITE" id="PS00282">
    <property type="entry name" value="KAZAL_1"/>
    <property type="match status" value="2"/>
</dbReference>
<evidence type="ECO:0000256" key="2">
    <source>
        <dbReference type="ARBA" id="ARBA00022900"/>
    </source>
</evidence>
<dbReference type="InterPro" id="IPR002350">
    <property type="entry name" value="Kazal_dom"/>
</dbReference>
<accession>A0ABM3X0P1</accession>
<keyword evidence="1 7" id="KW-0646">Protease inhibitor</keyword>
<reference evidence="6" key="1">
    <citation type="submission" date="2025-05" db="UniProtKB">
        <authorList>
            <consortium name="RefSeq"/>
        </authorList>
    </citation>
    <scope>NUCLEOTIDE SEQUENCE [LARGE SCALE GENOMIC DNA]</scope>
</reference>
<dbReference type="RefSeq" id="XP_060042388.1">
    <property type="nucleotide sequence ID" value="XM_060186405.1"/>
</dbReference>
<keyword evidence="3" id="KW-1015">Disulfide bond</keyword>
<evidence type="ECO:0000313" key="6">
    <source>
        <dbReference type="Proteomes" id="UP001652624"/>
    </source>
</evidence>
<feature type="chain" id="PRO_5046221132" evidence="4">
    <location>
        <begin position="19"/>
        <end position="134"/>
    </location>
</feature>
<name>A0ABM3X0P1_ERIEU</name>
<dbReference type="GO" id="GO:0030414">
    <property type="term" value="F:peptidase inhibitor activity"/>
    <property type="evidence" value="ECO:0007669"/>
    <property type="project" value="UniProtKB-KW"/>
</dbReference>
<dbReference type="InterPro" id="IPR036058">
    <property type="entry name" value="Kazal_dom_sf"/>
</dbReference>
<dbReference type="Proteomes" id="UP001652624">
    <property type="component" value="Chromosome 2"/>
</dbReference>
<evidence type="ECO:0000256" key="1">
    <source>
        <dbReference type="ARBA" id="ARBA00022690"/>
    </source>
</evidence>
<reference evidence="7" key="2">
    <citation type="submission" date="2025-08" db="UniProtKB">
        <authorList>
            <consortium name="RefSeq"/>
        </authorList>
    </citation>
    <scope>IDENTIFICATION</scope>
</reference>
<dbReference type="SUPFAM" id="SSF100895">
    <property type="entry name" value="Kazal-type serine protease inhibitors"/>
    <property type="match status" value="2"/>
</dbReference>
<organism evidence="6 7">
    <name type="scientific">Erinaceus europaeus</name>
    <name type="common">Western European hedgehog</name>
    <dbReference type="NCBI Taxonomy" id="9365"/>
    <lineage>
        <taxon>Eukaryota</taxon>
        <taxon>Metazoa</taxon>
        <taxon>Chordata</taxon>
        <taxon>Craniata</taxon>
        <taxon>Vertebrata</taxon>
        <taxon>Euteleostomi</taxon>
        <taxon>Mammalia</taxon>
        <taxon>Eutheria</taxon>
        <taxon>Laurasiatheria</taxon>
        <taxon>Eulipotyphla</taxon>
        <taxon>Erinaceidae</taxon>
        <taxon>Erinaceinae</taxon>
        <taxon>Erinaceus</taxon>
    </lineage>
</organism>
<sequence length="134" mass="14505">MNVITICAILALATSAWAVSPPALGTQVDCASYSGKGGTIACQRIYKPVCGSDLKTYSNECMLCFNNLQRGYDVRKLHDNACGRIECTQVSNICTLNYAPLCGSDGRNYANECLFCNAALRSKNGLHIMKYGEC</sequence>
<dbReference type="PANTHER" id="PTHR21312:SF34">
    <property type="entry name" value="KAZAL-LIKE DOMAIN-CONTAINING PROTEIN"/>
    <property type="match status" value="1"/>
</dbReference>
<dbReference type="PROSITE" id="PS51465">
    <property type="entry name" value="KAZAL_2"/>
    <property type="match status" value="2"/>
</dbReference>
<dbReference type="InterPro" id="IPR001239">
    <property type="entry name" value="Prot_inh_Kazal-m"/>
</dbReference>
<dbReference type="PRINTS" id="PR00290">
    <property type="entry name" value="KAZALINHBTR"/>
</dbReference>
<protein>
    <submittedName>
        <fullName evidence="7">Double-headed protease inhibitor, submandibular gland-like</fullName>
    </submittedName>
</protein>
<gene>
    <name evidence="7" type="primary">LOC132536935</name>
</gene>
<feature type="domain" description="Kazal-like" evidence="5">
    <location>
        <begin position="85"/>
        <end position="134"/>
    </location>
</feature>
<feature type="domain" description="Kazal-like" evidence="5">
    <location>
        <begin position="24"/>
        <end position="84"/>
    </location>
</feature>
<keyword evidence="4" id="KW-0732">Signal</keyword>
<dbReference type="GeneID" id="132536935"/>
<proteinExistence type="predicted"/>
<dbReference type="SMART" id="SM00280">
    <property type="entry name" value="KAZAL"/>
    <property type="match status" value="2"/>
</dbReference>
<keyword evidence="6" id="KW-1185">Reference proteome</keyword>
<dbReference type="PANTHER" id="PTHR21312">
    <property type="entry name" value="SERINE PROTEASE INHIBITOR"/>
    <property type="match status" value="1"/>
</dbReference>
<feature type="signal peptide" evidence="4">
    <location>
        <begin position="1"/>
        <end position="18"/>
    </location>
</feature>
<keyword evidence="2" id="KW-0722">Serine protease inhibitor</keyword>
<dbReference type="Gene3D" id="3.30.60.30">
    <property type="match status" value="2"/>
</dbReference>
<evidence type="ECO:0000256" key="3">
    <source>
        <dbReference type="ARBA" id="ARBA00023157"/>
    </source>
</evidence>
<dbReference type="Pfam" id="PF00050">
    <property type="entry name" value="Kazal_1"/>
    <property type="match status" value="2"/>
</dbReference>
<evidence type="ECO:0000259" key="5">
    <source>
        <dbReference type="PROSITE" id="PS51465"/>
    </source>
</evidence>
<evidence type="ECO:0000313" key="7">
    <source>
        <dbReference type="RefSeq" id="XP_060042388.1"/>
    </source>
</evidence>